<evidence type="ECO:0000313" key="10">
    <source>
        <dbReference type="EMBL" id="SEI67260.1"/>
    </source>
</evidence>
<keyword evidence="6 7" id="KW-0472">Membrane</keyword>
<dbReference type="AlphaFoldDB" id="A0A143YIP9"/>
<dbReference type="Gene3D" id="1.10.3720.10">
    <property type="entry name" value="MetI-like"/>
    <property type="match status" value="1"/>
</dbReference>
<dbReference type="EMBL" id="FJNB01000003">
    <property type="protein sequence ID" value="CZQ88021.1"/>
    <property type="molecule type" value="Genomic_DNA"/>
</dbReference>
<feature type="transmembrane region" description="Helical" evidence="7">
    <location>
        <begin position="158"/>
        <end position="177"/>
    </location>
</feature>
<comment type="subcellular location">
    <subcellularLocation>
        <location evidence="1 7">Cell membrane</location>
        <topology evidence="1 7">Multi-pass membrane protein</topology>
    </subcellularLocation>
</comment>
<evidence type="ECO:0000313" key="12">
    <source>
        <dbReference type="Proteomes" id="UP000199280"/>
    </source>
</evidence>
<feature type="transmembrane region" description="Helical" evidence="7">
    <location>
        <begin position="26"/>
        <end position="48"/>
    </location>
</feature>
<feature type="transmembrane region" description="Helical" evidence="7">
    <location>
        <begin position="122"/>
        <end position="146"/>
    </location>
</feature>
<dbReference type="GO" id="GO:0055085">
    <property type="term" value="P:transmembrane transport"/>
    <property type="evidence" value="ECO:0007669"/>
    <property type="project" value="InterPro"/>
</dbReference>
<dbReference type="InterPro" id="IPR000515">
    <property type="entry name" value="MetI-like"/>
</dbReference>
<dbReference type="OrthoDB" id="9771544at2"/>
<reference evidence="9 11" key="1">
    <citation type="submission" date="2016-02" db="EMBL/GenBank/DDBJ databases">
        <authorList>
            <person name="Wen L."/>
            <person name="He K."/>
            <person name="Yang H."/>
        </authorList>
    </citation>
    <scope>NUCLEOTIDE SEQUENCE [LARGE SCALE GENOMIC DNA]</scope>
    <source>
        <strain evidence="9">Trichococcus_R210</strain>
    </source>
</reference>
<keyword evidence="4 7" id="KW-0812">Transmembrane</keyword>
<dbReference type="PROSITE" id="PS50928">
    <property type="entry name" value="ABC_TM1"/>
    <property type="match status" value="1"/>
</dbReference>
<feature type="transmembrane region" description="Helical" evidence="7">
    <location>
        <begin position="198"/>
        <end position="223"/>
    </location>
</feature>
<dbReference type="CDD" id="cd06261">
    <property type="entry name" value="TM_PBP2"/>
    <property type="match status" value="1"/>
</dbReference>
<dbReference type="InterPro" id="IPR035906">
    <property type="entry name" value="MetI-like_sf"/>
</dbReference>
<dbReference type="GO" id="GO:0005886">
    <property type="term" value="C:plasma membrane"/>
    <property type="evidence" value="ECO:0007669"/>
    <property type="project" value="UniProtKB-SubCell"/>
</dbReference>
<evidence type="ECO:0000256" key="7">
    <source>
        <dbReference type="RuleBase" id="RU363032"/>
    </source>
</evidence>
<evidence type="ECO:0000313" key="9">
    <source>
        <dbReference type="EMBL" id="CZQ88021.1"/>
    </source>
</evidence>
<evidence type="ECO:0000256" key="1">
    <source>
        <dbReference type="ARBA" id="ARBA00004651"/>
    </source>
</evidence>
<organism evidence="9 11">
    <name type="scientific">Trichococcus ilyis</name>
    <dbReference type="NCBI Taxonomy" id="640938"/>
    <lineage>
        <taxon>Bacteria</taxon>
        <taxon>Bacillati</taxon>
        <taxon>Bacillota</taxon>
        <taxon>Bacilli</taxon>
        <taxon>Lactobacillales</taxon>
        <taxon>Carnobacteriaceae</taxon>
        <taxon>Trichococcus</taxon>
    </lineage>
</organism>
<dbReference type="Pfam" id="PF00528">
    <property type="entry name" value="BPD_transp_1"/>
    <property type="match status" value="1"/>
</dbReference>
<dbReference type="Proteomes" id="UP000076878">
    <property type="component" value="Unassembled WGS sequence"/>
</dbReference>
<reference evidence="10 12" key="2">
    <citation type="submission" date="2016-10" db="EMBL/GenBank/DDBJ databases">
        <authorList>
            <person name="Varghese N."/>
            <person name="Submissions S."/>
        </authorList>
    </citation>
    <scope>NUCLEOTIDE SEQUENCE [LARGE SCALE GENOMIC DNA]</scope>
    <source>
        <strain evidence="10 12">DSM 22150</strain>
    </source>
</reference>
<proteinExistence type="inferred from homology"/>
<dbReference type="Proteomes" id="UP000199280">
    <property type="component" value="Unassembled WGS sequence"/>
</dbReference>
<dbReference type="PANTHER" id="PTHR43744">
    <property type="entry name" value="ABC TRANSPORTER PERMEASE PROTEIN MG189-RELATED-RELATED"/>
    <property type="match status" value="1"/>
</dbReference>
<evidence type="ECO:0000256" key="2">
    <source>
        <dbReference type="ARBA" id="ARBA00022448"/>
    </source>
</evidence>
<feature type="transmembrane region" description="Helical" evidence="7">
    <location>
        <begin position="91"/>
        <end position="110"/>
    </location>
</feature>
<feature type="domain" description="ABC transmembrane type-1" evidence="8">
    <location>
        <begin position="87"/>
        <end position="277"/>
    </location>
</feature>
<evidence type="ECO:0000313" key="11">
    <source>
        <dbReference type="Proteomes" id="UP000076878"/>
    </source>
</evidence>
<evidence type="ECO:0000256" key="5">
    <source>
        <dbReference type="ARBA" id="ARBA00022989"/>
    </source>
</evidence>
<feature type="transmembrane region" description="Helical" evidence="7">
    <location>
        <begin position="255"/>
        <end position="275"/>
    </location>
</feature>
<evidence type="ECO:0000256" key="3">
    <source>
        <dbReference type="ARBA" id="ARBA00022475"/>
    </source>
</evidence>
<dbReference type="RefSeq" id="WP_068621536.1">
    <property type="nucleotide sequence ID" value="NZ_FJNB01000003.1"/>
</dbReference>
<protein>
    <submittedName>
        <fullName evidence="10">Carbohydrate ABC transporter membrane protein 2, CUT1 family</fullName>
    </submittedName>
</protein>
<evidence type="ECO:0000256" key="6">
    <source>
        <dbReference type="ARBA" id="ARBA00023136"/>
    </source>
</evidence>
<gene>
    <name evidence="10" type="ORF">SAMN05216375_102138</name>
    <name evidence="9" type="ORF">TR210_662</name>
</gene>
<dbReference type="PANTHER" id="PTHR43744:SF12">
    <property type="entry name" value="ABC TRANSPORTER PERMEASE PROTEIN MG189-RELATED"/>
    <property type="match status" value="1"/>
</dbReference>
<comment type="similarity">
    <text evidence="7">Belongs to the binding-protein-dependent transport system permease family.</text>
</comment>
<keyword evidence="3" id="KW-1003">Cell membrane</keyword>
<evidence type="ECO:0000259" key="8">
    <source>
        <dbReference type="PROSITE" id="PS50928"/>
    </source>
</evidence>
<keyword evidence="2 7" id="KW-0813">Transport</keyword>
<keyword evidence="12" id="KW-1185">Reference proteome</keyword>
<sequence>MEIPQEALKTNKKLRSKKKANKLNRLLIYSLLVSLSLLFIFPFLWMIFTAFKPENEAMAFPPSLLPKIWDWDNYKEVFEVVPFATFYKNSLLVAGLGTFGTVVSSSLVAYGFARIKAKGKGIWFALLLSTLMLPPQVTMIPVYVIWSKLGFVDTLVPLVLPAFLGNSYYIFLLRQFFRTIPKEVEESAYLDGANTFQIYWKLILPMSRASIITVTLLSFMGFWNDFMTPLIYLHSMEKYTLAIGVMQFQGALTVYWGPMMAASTLMLVPLIIIFFTGQKYFVQGIATQGNKG</sequence>
<evidence type="ECO:0000256" key="4">
    <source>
        <dbReference type="ARBA" id="ARBA00022692"/>
    </source>
</evidence>
<dbReference type="STRING" id="640938.TR210_662"/>
<keyword evidence="5 7" id="KW-1133">Transmembrane helix</keyword>
<accession>A0A143YIP9</accession>
<dbReference type="SUPFAM" id="SSF161098">
    <property type="entry name" value="MetI-like"/>
    <property type="match status" value="1"/>
</dbReference>
<name>A0A143YIP9_9LACT</name>
<dbReference type="EMBL" id="FNYT01000002">
    <property type="protein sequence ID" value="SEI67260.1"/>
    <property type="molecule type" value="Genomic_DNA"/>
</dbReference>